<dbReference type="VEuPathDB" id="HostDB:ENSMFAG00000038353"/>
<dbReference type="Proteomes" id="UP000233100">
    <property type="component" value="Chromosome 4"/>
</dbReference>
<reference evidence="2 3" key="1">
    <citation type="submission" date="2013-03" db="EMBL/GenBank/DDBJ databases">
        <authorList>
            <person name="Warren W."/>
            <person name="Wilson R.K."/>
        </authorList>
    </citation>
    <scope>NUCLEOTIDE SEQUENCE</scope>
</reference>
<name>A0A2K5U344_MACFA</name>
<dbReference type="GeneTree" id="ENSGT00950000186448"/>
<dbReference type="Ensembl" id="ENSMFAT00000025407.2">
    <property type="protein sequence ID" value="ENSMFAP00000006721.2"/>
    <property type="gene ID" value="ENSMFAG00000051465.1"/>
</dbReference>
<protein>
    <submittedName>
        <fullName evidence="2">Uncharacterized protein</fullName>
    </submittedName>
</protein>
<reference evidence="2" key="2">
    <citation type="submission" date="2025-08" db="UniProtKB">
        <authorList>
            <consortium name="Ensembl"/>
        </authorList>
    </citation>
    <scope>IDENTIFICATION</scope>
</reference>
<evidence type="ECO:0000313" key="3">
    <source>
        <dbReference type="Proteomes" id="UP000233100"/>
    </source>
</evidence>
<sequence length="63" mass="7101">MLAVLLQAIYEAQVFPLTGSAADPSQAARHPRMVQSTTSRGEQKEASFGETWHSIHYRKEKEQ</sequence>
<keyword evidence="3" id="KW-1185">Reference proteome</keyword>
<organism evidence="2 3">
    <name type="scientific">Macaca fascicularis</name>
    <name type="common">Crab-eating macaque</name>
    <name type="synonym">Cynomolgus monkey</name>
    <dbReference type="NCBI Taxonomy" id="9541"/>
    <lineage>
        <taxon>Eukaryota</taxon>
        <taxon>Metazoa</taxon>
        <taxon>Chordata</taxon>
        <taxon>Craniata</taxon>
        <taxon>Vertebrata</taxon>
        <taxon>Euteleostomi</taxon>
        <taxon>Mammalia</taxon>
        <taxon>Eutheria</taxon>
        <taxon>Euarchontoglires</taxon>
        <taxon>Primates</taxon>
        <taxon>Haplorrhini</taxon>
        <taxon>Catarrhini</taxon>
        <taxon>Cercopithecidae</taxon>
        <taxon>Cercopithecinae</taxon>
        <taxon>Macaca</taxon>
    </lineage>
</organism>
<evidence type="ECO:0000313" key="2">
    <source>
        <dbReference type="Ensembl" id="ENSMFAP00000006721.2"/>
    </source>
</evidence>
<accession>A0A2K5U344</accession>
<reference evidence="2" key="3">
    <citation type="submission" date="2025-09" db="UniProtKB">
        <authorList>
            <consortium name="Ensembl"/>
        </authorList>
    </citation>
    <scope>IDENTIFICATION</scope>
</reference>
<feature type="region of interest" description="Disordered" evidence="1">
    <location>
        <begin position="21"/>
        <end position="63"/>
    </location>
</feature>
<evidence type="ECO:0000256" key="1">
    <source>
        <dbReference type="SAM" id="MobiDB-lite"/>
    </source>
</evidence>
<dbReference type="STRING" id="9541.ENSMFAP00000006721"/>
<proteinExistence type="predicted"/>
<dbReference type="AlphaFoldDB" id="A0A2K5U344"/>